<dbReference type="AlphaFoldDB" id="A0A7J8FIE5"/>
<reference evidence="2 3" key="1">
    <citation type="journal article" date="2020" name="Nature">
        <title>Six reference-quality genomes reveal evolution of bat adaptations.</title>
        <authorList>
            <person name="Jebb D."/>
            <person name="Huang Z."/>
            <person name="Pippel M."/>
            <person name="Hughes G.M."/>
            <person name="Lavrichenko K."/>
            <person name="Devanna P."/>
            <person name="Winkler S."/>
            <person name="Jermiin L.S."/>
            <person name="Skirmuntt E.C."/>
            <person name="Katzourakis A."/>
            <person name="Burkitt-Gray L."/>
            <person name="Ray D.A."/>
            <person name="Sullivan K.A.M."/>
            <person name="Roscito J.G."/>
            <person name="Kirilenko B.M."/>
            <person name="Davalos L.M."/>
            <person name="Corthals A.P."/>
            <person name="Power M.L."/>
            <person name="Jones G."/>
            <person name="Ransome R.D."/>
            <person name="Dechmann D.K.N."/>
            <person name="Locatelli A.G."/>
            <person name="Puechmaille S.J."/>
            <person name="Fedrigo O."/>
            <person name="Jarvis E.D."/>
            <person name="Hiller M."/>
            <person name="Vernes S.C."/>
            <person name="Myers E.W."/>
            <person name="Teeling E.C."/>
        </authorList>
    </citation>
    <scope>NUCLEOTIDE SEQUENCE [LARGE SCALE GENOMIC DNA]</scope>
    <source>
        <strain evidence="2">MRouAeg1</strain>
        <tissue evidence="2">Muscle</tissue>
    </source>
</reference>
<evidence type="ECO:0000313" key="3">
    <source>
        <dbReference type="Proteomes" id="UP000593571"/>
    </source>
</evidence>
<name>A0A7J8FIE5_ROUAE</name>
<dbReference type="Proteomes" id="UP000593571">
    <property type="component" value="Unassembled WGS sequence"/>
</dbReference>
<feature type="compositionally biased region" description="Basic and acidic residues" evidence="1">
    <location>
        <begin position="34"/>
        <end position="45"/>
    </location>
</feature>
<accession>A0A7J8FIE5</accession>
<keyword evidence="3" id="KW-1185">Reference proteome</keyword>
<gene>
    <name evidence="2" type="ORF">HJG63_011837</name>
</gene>
<proteinExistence type="predicted"/>
<comment type="caution">
    <text evidence="2">The sequence shown here is derived from an EMBL/GenBank/DDBJ whole genome shotgun (WGS) entry which is preliminary data.</text>
</comment>
<evidence type="ECO:0000313" key="2">
    <source>
        <dbReference type="EMBL" id="KAF6447375.1"/>
    </source>
</evidence>
<evidence type="ECO:0000256" key="1">
    <source>
        <dbReference type="SAM" id="MobiDB-lite"/>
    </source>
</evidence>
<organism evidence="2 3">
    <name type="scientific">Rousettus aegyptiacus</name>
    <name type="common">Egyptian fruit bat</name>
    <name type="synonym">Pteropus aegyptiacus</name>
    <dbReference type="NCBI Taxonomy" id="9407"/>
    <lineage>
        <taxon>Eukaryota</taxon>
        <taxon>Metazoa</taxon>
        <taxon>Chordata</taxon>
        <taxon>Craniata</taxon>
        <taxon>Vertebrata</taxon>
        <taxon>Euteleostomi</taxon>
        <taxon>Mammalia</taxon>
        <taxon>Eutheria</taxon>
        <taxon>Laurasiatheria</taxon>
        <taxon>Chiroptera</taxon>
        <taxon>Yinpterochiroptera</taxon>
        <taxon>Pteropodoidea</taxon>
        <taxon>Pteropodidae</taxon>
        <taxon>Rousettinae</taxon>
        <taxon>Rousettus</taxon>
    </lineage>
</organism>
<feature type="region of interest" description="Disordered" evidence="1">
    <location>
        <begin position="27"/>
        <end position="64"/>
    </location>
</feature>
<sequence>MLLSNNIYRIPTPSQKLHNKNAFQRRLSFGGRSDVQRSRNREPPPPRRTPSHVATGRWSKARNRHQCRIGKHAPPSSGFRRVFTNARFLSPSAVPATMSHLVIASSWPPRSAALPRRSSFVPTLPVSGSWSGPPQSAAVSFLITLG</sequence>
<protein>
    <submittedName>
        <fullName evidence="2">Uncharacterized protein</fullName>
    </submittedName>
</protein>
<dbReference type="EMBL" id="JACASE010000007">
    <property type="protein sequence ID" value="KAF6447375.1"/>
    <property type="molecule type" value="Genomic_DNA"/>
</dbReference>